<reference evidence="2" key="1">
    <citation type="submission" date="2022-12" db="EMBL/GenBank/DDBJ databases">
        <title>New Phytohabitans aurantiacus sp. RD004123 nov., an actinomycete isolated from soil.</title>
        <authorList>
            <person name="Triningsih D.W."/>
            <person name="Harunari E."/>
            <person name="Igarashi Y."/>
        </authorList>
    </citation>
    <scope>NUCLEOTIDE SEQUENCE</scope>
    <source>
        <strain evidence="2">RD004123</strain>
    </source>
</reference>
<evidence type="ECO:0000313" key="3">
    <source>
        <dbReference type="Proteomes" id="UP001144280"/>
    </source>
</evidence>
<sequence length="250" mass="27482">MSIILKFVRDPLTIGALAPSGPALARVATAAVAQRGLSQADIVVSGLPWAAFSEHHQLDLLSTVVAVLPTDGVFTTFAEELAMPTSVNRQTVDLSAYPDLLVLYLGMRVNHLYGIRTFFSFGRKISQSVADKPDGLLLHEPVYYSFFPMNMGMRQYWRDLPSLLAFARSEPHRQWWLTFLQDSGGTGFWHETYSVRGGIEAVYDDVPKPLGLGRFAGLRRARGPMFGSAARLGRSDSGNPAISETELYGS</sequence>
<evidence type="ECO:0000256" key="1">
    <source>
        <dbReference type="SAM" id="MobiDB-lite"/>
    </source>
</evidence>
<name>A0ABQ5QZV5_9ACTN</name>
<protein>
    <recommendedName>
        <fullName evidence="4">DUF4188 domain-containing protein</fullName>
    </recommendedName>
</protein>
<organism evidence="2 3">
    <name type="scientific">Phytohabitans aurantiacus</name>
    <dbReference type="NCBI Taxonomy" id="3016789"/>
    <lineage>
        <taxon>Bacteria</taxon>
        <taxon>Bacillati</taxon>
        <taxon>Actinomycetota</taxon>
        <taxon>Actinomycetes</taxon>
        <taxon>Micromonosporales</taxon>
        <taxon>Micromonosporaceae</taxon>
    </lineage>
</organism>
<accession>A0ABQ5QZV5</accession>
<keyword evidence="3" id="KW-1185">Reference proteome</keyword>
<evidence type="ECO:0008006" key="4">
    <source>
        <dbReference type="Google" id="ProtNLM"/>
    </source>
</evidence>
<dbReference type="EMBL" id="BSDI01000021">
    <property type="protein sequence ID" value="GLH99239.1"/>
    <property type="molecule type" value="Genomic_DNA"/>
</dbReference>
<proteinExistence type="predicted"/>
<feature type="region of interest" description="Disordered" evidence="1">
    <location>
        <begin position="231"/>
        <end position="250"/>
    </location>
</feature>
<gene>
    <name evidence="2" type="ORF">Pa4123_45140</name>
</gene>
<dbReference type="Proteomes" id="UP001144280">
    <property type="component" value="Unassembled WGS sequence"/>
</dbReference>
<comment type="caution">
    <text evidence="2">The sequence shown here is derived from an EMBL/GenBank/DDBJ whole genome shotgun (WGS) entry which is preliminary data.</text>
</comment>
<evidence type="ECO:0000313" key="2">
    <source>
        <dbReference type="EMBL" id="GLH99239.1"/>
    </source>
</evidence>
<dbReference type="InterPro" id="IPR025444">
    <property type="entry name" value="Monooxy_af470"/>
</dbReference>
<dbReference type="Pfam" id="PF13826">
    <property type="entry name" value="Monooxy_af470-like"/>
    <property type="match status" value="1"/>
</dbReference>